<accession>A0ACC0CUH4</accession>
<dbReference type="EMBL" id="MU394342">
    <property type="protein sequence ID" value="KAI6084067.1"/>
    <property type="molecule type" value="Genomic_DNA"/>
</dbReference>
<evidence type="ECO:0000313" key="2">
    <source>
        <dbReference type="Proteomes" id="UP001497680"/>
    </source>
</evidence>
<organism evidence="1 2">
    <name type="scientific">Hypoxylon rubiginosum</name>
    <dbReference type="NCBI Taxonomy" id="110542"/>
    <lineage>
        <taxon>Eukaryota</taxon>
        <taxon>Fungi</taxon>
        <taxon>Dikarya</taxon>
        <taxon>Ascomycota</taxon>
        <taxon>Pezizomycotina</taxon>
        <taxon>Sordariomycetes</taxon>
        <taxon>Xylariomycetidae</taxon>
        <taxon>Xylariales</taxon>
        <taxon>Hypoxylaceae</taxon>
        <taxon>Hypoxylon</taxon>
    </lineage>
</organism>
<reference evidence="1 2" key="1">
    <citation type="journal article" date="2022" name="New Phytol.">
        <title>Ecological generalism drives hyperdiversity of secondary metabolite gene clusters in xylarialean endophytes.</title>
        <authorList>
            <person name="Franco M.E.E."/>
            <person name="Wisecaver J.H."/>
            <person name="Arnold A.E."/>
            <person name="Ju Y.M."/>
            <person name="Slot J.C."/>
            <person name="Ahrendt S."/>
            <person name="Moore L.P."/>
            <person name="Eastman K.E."/>
            <person name="Scott K."/>
            <person name="Konkel Z."/>
            <person name="Mondo S.J."/>
            <person name="Kuo A."/>
            <person name="Hayes R.D."/>
            <person name="Haridas S."/>
            <person name="Andreopoulos B."/>
            <person name="Riley R."/>
            <person name="LaButti K."/>
            <person name="Pangilinan J."/>
            <person name="Lipzen A."/>
            <person name="Amirebrahimi M."/>
            <person name="Yan J."/>
            <person name="Adam C."/>
            <person name="Keymanesh K."/>
            <person name="Ng V."/>
            <person name="Louie K."/>
            <person name="Northen T."/>
            <person name="Drula E."/>
            <person name="Henrissat B."/>
            <person name="Hsieh H.M."/>
            <person name="Youens-Clark K."/>
            <person name="Lutzoni F."/>
            <person name="Miadlikowska J."/>
            <person name="Eastwood D.C."/>
            <person name="Hamelin R.C."/>
            <person name="Grigoriev I.V."/>
            <person name="U'Ren J.M."/>
        </authorList>
    </citation>
    <scope>NUCLEOTIDE SEQUENCE [LARGE SCALE GENOMIC DNA]</scope>
    <source>
        <strain evidence="1 2">ER1909</strain>
    </source>
</reference>
<comment type="caution">
    <text evidence="1">The sequence shown here is derived from an EMBL/GenBank/DDBJ whole genome shotgun (WGS) entry which is preliminary data.</text>
</comment>
<gene>
    <name evidence="1" type="ORF">F4821DRAFT_262253</name>
</gene>
<evidence type="ECO:0000313" key="1">
    <source>
        <dbReference type="EMBL" id="KAI6084067.1"/>
    </source>
</evidence>
<dbReference type="Proteomes" id="UP001497680">
    <property type="component" value="Unassembled WGS sequence"/>
</dbReference>
<protein>
    <submittedName>
        <fullName evidence="1">Kinase-like protein</fullName>
    </submittedName>
</protein>
<sequence>MAPNKNPLFSLKPISEQAKKIVSDTANGGINSHLVLFGPDGVPMLGVGHHASQSSTPGVLALLGRSDSVDIHLKSSSVSRIQASFEINPQSNAVMFVDLSPSESSQVYGENNVPFEHERSPRKIVINSTMNTQIGMGGAKRDHITFELIWHHSEPETTIWINDLKEVLEIHDYHTRPETITEESDTSLSSRRETRIHSRQKRQMRYVVGDQLGSGNRGTVFKGMNLDTGDLMAVKVMSRPAREQSKILIKSEIETLVRLQHAHIVDYIGTDLTDSYAAIFMRLMDDNLLSLINKPELQCRVFQRGFLHQMLQALDYLDCHSIIHGDIKPSNILYVKGPDSEYHFQLADFGLAGTGKSRRGTHPYMAPEVFYGDAEISTKIDIWSLYMTLLCMTNRKAWSIQEEPPRANDGGGPTREDVLNSYERVRIGYKEVWLLSRLEFMPYLEIQDMARINPKIRASAAQMLARNYNGRGLTTRSSIPAISKPENDYWVLQKKHEHFLNRMEKRRLMKEWTLNSSDLLTDDGTEDEEDGLDDENKSDCTDDTVFMIMHAEMEKELANQAMNGGC</sequence>
<keyword evidence="2" id="KW-1185">Reference proteome</keyword>
<proteinExistence type="predicted"/>
<name>A0ACC0CUH4_9PEZI</name>